<dbReference type="AlphaFoldDB" id="A0A133UBD9"/>
<sequence>METVSREEIKGKLCKHSGYPPEERKLVEVRPICDYGEVGAIILIINGSPPKGYALCIPELRKISLYDSHGKRFKIMRETVLEETGSGGEK</sequence>
<dbReference type="Proteomes" id="UP000070163">
    <property type="component" value="Unassembled WGS sequence"/>
</dbReference>
<accession>A0A133UBD9</accession>
<reference evidence="1 2" key="1">
    <citation type="journal article" date="2016" name="Sci. Rep.">
        <title>Metabolic traits of an uncultured archaeal lineage -MSBL1- from brine pools of the Red Sea.</title>
        <authorList>
            <person name="Mwirichia R."/>
            <person name="Alam I."/>
            <person name="Rashid M."/>
            <person name="Vinu M."/>
            <person name="Ba-Alawi W."/>
            <person name="Anthony Kamau A."/>
            <person name="Kamanda Ngugi D."/>
            <person name="Goker M."/>
            <person name="Klenk H.P."/>
            <person name="Bajic V."/>
            <person name="Stingl U."/>
        </authorList>
    </citation>
    <scope>NUCLEOTIDE SEQUENCE [LARGE SCALE GENOMIC DNA]</scope>
    <source>
        <strain evidence="1">SCGC-AAA259A05</strain>
    </source>
</reference>
<name>A0A133UBD9_9EURY</name>
<proteinExistence type="predicted"/>
<evidence type="ECO:0000313" key="2">
    <source>
        <dbReference type="Proteomes" id="UP000070163"/>
    </source>
</evidence>
<organism evidence="1 2">
    <name type="scientific">candidate division MSBL1 archaeon SCGC-AAA259A05</name>
    <dbReference type="NCBI Taxonomy" id="1698259"/>
    <lineage>
        <taxon>Archaea</taxon>
        <taxon>Methanobacteriati</taxon>
        <taxon>Methanobacteriota</taxon>
        <taxon>candidate division MSBL1</taxon>
    </lineage>
</organism>
<gene>
    <name evidence="1" type="ORF">AKJ57_01040</name>
</gene>
<dbReference type="EMBL" id="LHXJ01000007">
    <property type="protein sequence ID" value="KXA91506.1"/>
    <property type="molecule type" value="Genomic_DNA"/>
</dbReference>
<keyword evidence="2" id="KW-1185">Reference proteome</keyword>
<protein>
    <submittedName>
        <fullName evidence="1">Uncharacterized protein</fullName>
    </submittedName>
</protein>
<comment type="caution">
    <text evidence="1">The sequence shown here is derived from an EMBL/GenBank/DDBJ whole genome shotgun (WGS) entry which is preliminary data.</text>
</comment>
<evidence type="ECO:0000313" key="1">
    <source>
        <dbReference type="EMBL" id="KXA91506.1"/>
    </source>
</evidence>